<protein>
    <submittedName>
        <fullName evidence="2">Molybdopterin/thiamine biosynthesis adenylyltransferase</fullName>
    </submittedName>
</protein>
<dbReference type="GO" id="GO:0004792">
    <property type="term" value="F:thiosulfate-cyanide sulfurtransferase activity"/>
    <property type="evidence" value="ECO:0007669"/>
    <property type="project" value="TreeGrafter"/>
</dbReference>
<feature type="domain" description="THIF-type NAD/FAD binding fold" evidence="1">
    <location>
        <begin position="15"/>
        <end position="224"/>
    </location>
</feature>
<keyword evidence="3" id="KW-1185">Reference proteome</keyword>
<dbReference type="SUPFAM" id="SSF69572">
    <property type="entry name" value="Activating enzymes of the ubiquitin-like proteins"/>
    <property type="match status" value="1"/>
</dbReference>
<dbReference type="PANTHER" id="PTHR10953">
    <property type="entry name" value="UBIQUITIN-ACTIVATING ENZYME E1"/>
    <property type="match status" value="1"/>
</dbReference>
<dbReference type="Gene3D" id="3.40.50.720">
    <property type="entry name" value="NAD(P)-binding Rossmann-like Domain"/>
    <property type="match status" value="1"/>
</dbReference>
<comment type="caution">
    <text evidence="2">The sequence shown here is derived from an EMBL/GenBank/DDBJ whole genome shotgun (WGS) entry which is preliminary data.</text>
</comment>
<reference evidence="2 3" key="1">
    <citation type="submission" date="2019-03" db="EMBL/GenBank/DDBJ databases">
        <title>Genomic Encyclopedia of Type Strains, Phase IV (KMG-IV): sequencing the most valuable type-strain genomes for metagenomic binning, comparative biology and taxonomic classification.</title>
        <authorList>
            <person name="Goeker M."/>
        </authorList>
    </citation>
    <scope>NUCLEOTIDE SEQUENCE [LARGE SCALE GENOMIC DNA]</scope>
    <source>
        <strain evidence="2 3">DSM 45934</strain>
    </source>
</reference>
<organism evidence="2 3">
    <name type="scientific">Actinocrispum wychmicini</name>
    <dbReference type="NCBI Taxonomy" id="1213861"/>
    <lineage>
        <taxon>Bacteria</taxon>
        <taxon>Bacillati</taxon>
        <taxon>Actinomycetota</taxon>
        <taxon>Actinomycetes</taxon>
        <taxon>Pseudonocardiales</taxon>
        <taxon>Pseudonocardiaceae</taxon>
        <taxon>Actinocrispum</taxon>
    </lineage>
</organism>
<name>A0A4R2JRI4_9PSEU</name>
<dbReference type="GO" id="GO:0005737">
    <property type="term" value="C:cytoplasm"/>
    <property type="evidence" value="ECO:0007669"/>
    <property type="project" value="TreeGrafter"/>
</dbReference>
<dbReference type="GO" id="GO:0016779">
    <property type="term" value="F:nucleotidyltransferase activity"/>
    <property type="evidence" value="ECO:0007669"/>
    <property type="project" value="UniProtKB-KW"/>
</dbReference>
<evidence type="ECO:0000259" key="1">
    <source>
        <dbReference type="Pfam" id="PF00899"/>
    </source>
</evidence>
<dbReference type="PANTHER" id="PTHR10953:SF102">
    <property type="entry name" value="ADENYLYLTRANSFERASE AND SULFURTRANSFERASE MOCS3"/>
    <property type="match status" value="1"/>
</dbReference>
<dbReference type="AlphaFoldDB" id="A0A4R2JRI4"/>
<keyword evidence="2" id="KW-0808">Transferase</keyword>
<dbReference type="Pfam" id="PF00899">
    <property type="entry name" value="ThiF"/>
    <property type="match status" value="1"/>
</dbReference>
<keyword evidence="2" id="KW-0548">Nucleotidyltransferase</keyword>
<sequence>MSERFARHDLVPGWRQDRLGSTTAVIVGVGALGNEVARTLAMAGIGHLVLCDPDVVAESNLSRTVLFRARDIGRNKVDAAAEALADLAPAVKVRTVAAPHLNGLGLAGLRDADLVVSCLDSMAARIALTARCNAVRTRLVDAGTHPWGGQVTYVAPGGACLACGLTDRERAVVDDPWSCDEPVADVAAGASAPISALLGAWQTTVALRVLFGLRLAGNTLRVESTGVVEPVTRSQDPECPLHEWLDPDDVEPLGEVETAGDVVKRLAPEEEAFTWTSLPGGTTLVRTADPSAQLVDLGVAGDEILPVARRGERTVTRYLELGRLR</sequence>
<dbReference type="EMBL" id="SLWS01000004">
    <property type="protein sequence ID" value="TCO59828.1"/>
    <property type="molecule type" value="Genomic_DNA"/>
</dbReference>
<dbReference type="Proteomes" id="UP000295680">
    <property type="component" value="Unassembled WGS sequence"/>
</dbReference>
<dbReference type="InterPro" id="IPR035985">
    <property type="entry name" value="Ubiquitin-activating_enz"/>
</dbReference>
<dbReference type="GO" id="GO:0008641">
    <property type="term" value="F:ubiquitin-like modifier activating enzyme activity"/>
    <property type="evidence" value="ECO:0007669"/>
    <property type="project" value="InterPro"/>
</dbReference>
<dbReference type="OrthoDB" id="9204719at2"/>
<proteinExistence type="predicted"/>
<gene>
    <name evidence="2" type="ORF">EV192_104671</name>
</gene>
<accession>A0A4R2JRI4</accession>
<evidence type="ECO:0000313" key="2">
    <source>
        <dbReference type="EMBL" id="TCO59828.1"/>
    </source>
</evidence>
<dbReference type="RefSeq" id="WP_132118008.1">
    <property type="nucleotide sequence ID" value="NZ_SLWS01000004.1"/>
</dbReference>
<evidence type="ECO:0000313" key="3">
    <source>
        <dbReference type="Proteomes" id="UP000295680"/>
    </source>
</evidence>
<dbReference type="InterPro" id="IPR045886">
    <property type="entry name" value="ThiF/MoeB/HesA"/>
</dbReference>
<dbReference type="InterPro" id="IPR000594">
    <property type="entry name" value="ThiF_NAD_FAD-bd"/>
</dbReference>